<evidence type="ECO:0000256" key="1">
    <source>
        <dbReference type="ARBA" id="ARBA00044504"/>
    </source>
</evidence>
<comment type="caution">
    <text evidence="2">The sequence shown here is derived from an EMBL/GenBank/DDBJ whole genome shotgun (WGS) entry which is preliminary data.</text>
</comment>
<name>A0ABQ5AK01_9ASTR</name>
<accession>A0ABQ5AK01</accession>
<keyword evidence="3" id="KW-1185">Reference proteome</keyword>
<proteinExistence type="inferred from homology"/>
<reference evidence="2" key="1">
    <citation type="journal article" date="2022" name="Int. J. Mol. Sci.">
        <title>Draft Genome of Tanacetum Coccineum: Genomic Comparison of Closely Related Tanacetum-Family Plants.</title>
        <authorList>
            <person name="Yamashiro T."/>
            <person name="Shiraishi A."/>
            <person name="Nakayama K."/>
            <person name="Satake H."/>
        </authorList>
    </citation>
    <scope>NUCLEOTIDE SEQUENCE</scope>
</reference>
<evidence type="ECO:0000313" key="2">
    <source>
        <dbReference type="EMBL" id="GJT01842.1"/>
    </source>
</evidence>
<keyword evidence="2" id="KW-0548">Nucleotidyltransferase</keyword>
<protein>
    <submittedName>
        <fullName evidence="2">Reverse transcriptase domain-containing protein</fullName>
    </submittedName>
</protein>
<sequence>MTGVGEVGLSSTCSLMWPEWDLFRARTRGYRDCGRELPSADVSSSVDDLRKHPDPRPSCCVRAMASDILVAAPLPKKEHAAGLLLHHDVVDMPSYGWRRLLGLSAVPYLAALLFYGLVPESPIIMPPRRFKKKSVRKIVEKRVAKAIEKYEKTRADSNNTGGSGSTNTRGTVVPEMHGCSYKTFMNGKPHSFKGTEDDKVKFAMCTFEGRALTWWNGNVHTLGLANANQSPGGKLKAIGNTEYCPEK</sequence>
<keyword evidence="2" id="KW-0695">RNA-directed DNA polymerase</keyword>
<evidence type="ECO:0000313" key="3">
    <source>
        <dbReference type="Proteomes" id="UP001151760"/>
    </source>
</evidence>
<dbReference type="GO" id="GO:0003964">
    <property type="term" value="F:RNA-directed DNA polymerase activity"/>
    <property type="evidence" value="ECO:0007669"/>
    <property type="project" value="UniProtKB-KW"/>
</dbReference>
<gene>
    <name evidence="2" type="ORF">Tco_0823011</name>
</gene>
<dbReference type="EMBL" id="BQNB010012302">
    <property type="protein sequence ID" value="GJT01842.1"/>
    <property type="molecule type" value="Genomic_DNA"/>
</dbReference>
<dbReference type="SUPFAM" id="SSF103473">
    <property type="entry name" value="MFS general substrate transporter"/>
    <property type="match status" value="1"/>
</dbReference>
<organism evidence="2 3">
    <name type="scientific">Tanacetum coccineum</name>
    <dbReference type="NCBI Taxonomy" id="301880"/>
    <lineage>
        <taxon>Eukaryota</taxon>
        <taxon>Viridiplantae</taxon>
        <taxon>Streptophyta</taxon>
        <taxon>Embryophyta</taxon>
        <taxon>Tracheophyta</taxon>
        <taxon>Spermatophyta</taxon>
        <taxon>Magnoliopsida</taxon>
        <taxon>eudicotyledons</taxon>
        <taxon>Gunneridae</taxon>
        <taxon>Pentapetalae</taxon>
        <taxon>asterids</taxon>
        <taxon>campanulids</taxon>
        <taxon>Asterales</taxon>
        <taxon>Asteraceae</taxon>
        <taxon>Asteroideae</taxon>
        <taxon>Anthemideae</taxon>
        <taxon>Anthemidinae</taxon>
        <taxon>Tanacetum</taxon>
    </lineage>
</organism>
<dbReference type="InterPro" id="IPR036259">
    <property type="entry name" value="MFS_trans_sf"/>
</dbReference>
<dbReference type="Proteomes" id="UP001151760">
    <property type="component" value="Unassembled WGS sequence"/>
</dbReference>
<reference evidence="2" key="2">
    <citation type="submission" date="2022-01" db="EMBL/GenBank/DDBJ databases">
        <authorList>
            <person name="Yamashiro T."/>
            <person name="Shiraishi A."/>
            <person name="Satake H."/>
            <person name="Nakayama K."/>
        </authorList>
    </citation>
    <scope>NUCLEOTIDE SEQUENCE</scope>
</reference>
<comment type="similarity">
    <text evidence="1">Belongs to the major facilitator superfamily. Phosphate:H(+) symporter (TC 2.A.1.9) family.</text>
</comment>
<keyword evidence="2" id="KW-0808">Transferase</keyword>